<dbReference type="InterPro" id="IPR019734">
    <property type="entry name" value="TPR_rpt"/>
</dbReference>
<dbReference type="PANTHER" id="PTHR35807:SF1">
    <property type="entry name" value="TRANSCRIPTIONAL REGULATOR REDD"/>
    <property type="match status" value="1"/>
</dbReference>
<proteinExistence type="predicted"/>
<dbReference type="PANTHER" id="PTHR35807">
    <property type="entry name" value="TRANSCRIPTIONAL REGULATOR REDD-RELATED"/>
    <property type="match status" value="1"/>
</dbReference>
<evidence type="ECO:0000259" key="5">
    <source>
        <dbReference type="SMART" id="SM01043"/>
    </source>
</evidence>
<feature type="region of interest" description="Disordered" evidence="4">
    <location>
        <begin position="264"/>
        <end position="287"/>
    </location>
</feature>
<evidence type="ECO:0000313" key="6">
    <source>
        <dbReference type="EMBL" id="MDT0266597.1"/>
    </source>
</evidence>
<dbReference type="Pfam" id="PF13424">
    <property type="entry name" value="TPR_12"/>
    <property type="match status" value="2"/>
</dbReference>
<feature type="domain" description="Bacterial transcriptional activator" evidence="5">
    <location>
        <begin position="116"/>
        <end position="260"/>
    </location>
</feature>
<evidence type="ECO:0000256" key="3">
    <source>
        <dbReference type="ARBA" id="ARBA00023163"/>
    </source>
</evidence>
<keyword evidence="2" id="KW-0805">Transcription regulation</keyword>
<keyword evidence="7" id="KW-1185">Reference proteome</keyword>
<dbReference type="EMBL" id="JAVREO010000005">
    <property type="protein sequence ID" value="MDT0266597.1"/>
    <property type="molecule type" value="Genomic_DNA"/>
</dbReference>
<keyword evidence="1" id="KW-0902">Two-component regulatory system</keyword>
<evidence type="ECO:0000256" key="2">
    <source>
        <dbReference type="ARBA" id="ARBA00023015"/>
    </source>
</evidence>
<dbReference type="Gene3D" id="1.10.10.10">
    <property type="entry name" value="Winged helix-like DNA-binding domain superfamily/Winged helix DNA-binding domain"/>
    <property type="match status" value="2"/>
</dbReference>
<keyword evidence="3" id="KW-0804">Transcription</keyword>
<dbReference type="CDD" id="cd15831">
    <property type="entry name" value="BTAD"/>
    <property type="match status" value="1"/>
</dbReference>
<dbReference type="InterPro" id="IPR005158">
    <property type="entry name" value="BTAD"/>
</dbReference>
<dbReference type="RefSeq" id="WP_311666634.1">
    <property type="nucleotide sequence ID" value="NZ_JAVREO010000005.1"/>
</dbReference>
<dbReference type="InterPro" id="IPR027417">
    <property type="entry name" value="P-loop_NTPase"/>
</dbReference>
<dbReference type="SUPFAM" id="SSF46894">
    <property type="entry name" value="C-terminal effector domain of the bipartite response regulators"/>
    <property type="match status" value="1"/>
</dbReference>
<dbReference type="SMART" id="SM01043">
    <property type="entry name" value="BTAD"/>
    <property type="match status" value="1"/>
</dbReference>
<evidence type="ECO:0000256" key="4">
    <source>
        <dbReference type="SAM" id="MobiDB-lite"/>
    </source>
</evidence>
<reference evidence="7" key="1">
    <citation type="submission" date="2023-07" db="EMBL/GenBank/DDBJ databases">
        <title>30 novel species of actinomycetes from the DSMZ collection.</title>
        <authorList>
            <person name="Nouioui I."/>
        </authorList>
    </citation>
    <scope>NUCLEOTIDE SEQUENCE [LARGE SCALE GENOMIC DNA]</scope>
    <source>
        <strain evidence="7">DSM 44915</strain>
    </source>
</reference>
<dbReference type="PRINTS" id="PR00364">
    <property type="entry name" value="DISEASERSIST"/>
</dbReference>
<dbReference type="Proteomes" id="UP001183410">
    <property type="component" value="Unassembled WGS sequence"/>
</dbReference>
<dbReference type="SMART" id="SM00028">
    <property type="entry name" value="TPR"/>
    <property type="match status" value="4"/>
</dbReference>
<protein>
    <submittedName>
        <fullName evidence="6">BTAD domain-containing putative transcriptional regulator</fullName>
    </submittedName>
</protein>
<dbReference type="Gene3D" id="1.25.40.10">
    <property type="entry name" value="Tetratricopeptide repeat domain"/>
    <property type="match status" value="3"/>
</dbReference>
<dbReference type="SUPFAM" id="SSF48452">
    <property type="entry name" value="TPR-like"/>
    <property type="match status" value="3"/>
</dbReference>
<dbReference type="InterPro" id="IPR051677">
    <property type="entry name" value="AfsR-DnrI-RedD_regulator"/>
</dbReference>
<sequence length="1028" mass="110719">MRSQEERAGTAAGDPVVGQEPRFRVLGALEVLSPAGPVPINGALRKRALAMLLLEAGQLVPVSRLVRAVWGHQPPETAAHQIRKTVADLRRRVPGGTGLILTDGPGYRAVVAEDRLDLLRYQRLLRRARQAVRATDRDGATTALRAALALWRGPVLAGEGGPFISTVSTVLEEERLVAAEQLYRLLLERGQSAALVGELRALVGEHPLRETLRGHLMLALYRSGQQAAALEEYARLRALLAEELGIDPSAELAALHERMLRQEPSLTLDGVPPRPAGGAATGGARPDPWTLPYGVPDFAGRAAELDWIRRRAAAGASDVPVILAIDGMGGSGKTALAVHAAHTLAADYRDGCLHVDLRGFTPGQAPLSPYDAQGELLAAAGIPGDEIPNTEAGRGALWRSYMSGRRAILVLDNAHRSEQVRPLVPAGSGSLVLVTSRPRLTGLDGASWCSLGALPDEASRLILRGVLGRERVEREPAAAAELVRLCGGLPLAVRIAAARLSNRPRWELRQLADRLRDHERRLDELTSEGRGVAGTLLVSYQAMPEEQRTAFRLLGLHPGQHVHVAEAAALFGVPDREAEDILEELVDAHLLEPGEPDHYVLHDLVRSFVRRLGQQHGGSEPRRALERLLDHFLVRAEAAGDTLFPGRPRYGPGAREAAPEAAGFTGEDAALRWLDQHRETLLTAVDIADEHGLLRHVAYLPRELGLHSGIRGYDARANQALEKGVAASRELREPALLRLNLTNLAMGHWRLGRLREAVSHLNEALTVCRRTGDVRSQAECRARLGQAYNSLGELPRALRLTEEANQMARRTGFTRLDGTSLSTLSGILVRLGRHEEAVHAAIDALAVFAELGETRLSVDGLGYLAEALVGLGRPEEALTRLRQAEERCDALRLPAPLPLVLARRSVALAAAGRGRAARECALHALAEVTRSTDDIHRATVHLCAGRVYLAGADHPAAVRQFTLTREIAEQMELAYELACALDGLAESSAATGDGAAARRWRAEAGTLFAVMGVPFLAGAAPPGGRPPR</sequence>
<dbReference type="InterPro" id="IPR011990">
    <property type="entry name" value="TPR-like_helical_dom_sf"/>
</dbReference>
<dbReference type="Pfam" id="PF03704">
    <property type="entry name" value="BTAD"/>
    <property type="match status" value="1"/>
</dbReference>
<dbReference type="InterPro" id="IPR016032">
    <property type="entry name" value="Sig_transdc_resp-reg_C-effctor"/>
</dbReference>
<name>A0ABU2JNN4_9ACTN</name>
<dbReference type="SUPFAM" id="SSF52540">
    <property type="entry name" value="P-loop containing nucleoside triphosphate hydrolases"/>
    <property type="match status" value="1"/>
</dbReference>
<feature type="compositionally biased region" description="Low complexity" evidence="4">
    <location>
        <begin position="276"/>
        <end position="286"/>
    </location>
</feature>
<accession>A0ABU2JNN4</accession>
<evidence type="ECO:0000313" key="7">
    <source>
        <dbReference type="Proteomes" id="UP001183410"/>
    </source>
</evidence>
<evidence type="ECO:0000256" key="1">
    <source>
        <dbReference type="ARBA" id="ARBA00023012"/>
    </source>
</evidence>
<dbReference type="InterPro" id="IPR036388">
    <property type="entry name" value="WH-like_DNA-bd_sf"/>
</dbReference>
<gene>
    <name evidence="6" type="ORF">RM844_09855</name>
</gene>
<comment type="caution">
    <text evidence="6">The sequence shown here is derived from an EMBL/GenBank/DDBJ whole genome shotgun (WGS) entry which is preliminary data.</text>
</comment>
<organism evidence="6 7">
    <name type="scientific">Streptomyces chisholmiae</name>
    <dbReference type="NCBI Taxonomy" id="3075540"/>
    <lineage>
        <taxon>Bacteria</taxon>
        <taxon>Bacillati</taxon>
        <taxon>Actinomycetota</taxon>
        <taxon>Actinomycetes</taxon>
        <taxon>Kitasatosporales</taxon>
        <taxon>Streptomycetaceae</taxon>
        <taxon>Streptomyces</taxon>
    </lineage>
</organism>
<dbReference type="Gene3D" id="3.40.50.300">
    <property type="entry name" value="P-loop containing nucleotide triphosphate hydrolases"/>
    <property type="match status" value="1"/>
</dbReference>